<dbReference type="GO" id="GO:0004527">
    <property type="term" value="F:exonuclease activity"/>
    <property type="evidence" value="ECO:0007669"/>
    <property type="project" value="UniProtKB-KW"/>
</dbReference>
<dbReference type="GO" id="GO:0004519">
    <property type="term" value="F:endonuclease activity"/>
    <property type="evidence" value="ECO:0007669"/>
    <property type="project" value="UniProtKB-KW"/>
</dbReference>
<feature type="signal peptide" evidence="1">
    <location>
        <begin position="1"/>
        <end position="28"/>
    </location>
</feature>
<dbReference type="OrthoDB" id="292013at2"/>
<dbReference type="Gene3D" id="3.60.10.10">
    <property type="entry name" value="Endonuclease/exonuclease/phosphatase"/>
    <property type="match status" value="1"/>
</dbReference>
<dbReference type="InterPro" id="IPR005135">
    <property type="entry name" value="Endo/exonuclease/phosphatase"/>
</dbReference>
<dbReference type="InterPro" id="IPR036691">
    <property type="entry name" value="Endo/exonu/phosph_ase_sf"/>
</dbReference>
<proteinExistence type="predicted"/>
<keyword evidence="3" id="KW-0255">Endonuclease</keyword>
<dbReference type="SUPFAM" id="SSF56219">
    <property type="entry name" value="DNase I-like"/>
    <property type="match status" value="1"/>
</dbReference>
<dbReference type="Pfam" id="PF03372">
    <property type="entry name" value="Exo_endo_phos"/>
    <property type="match status" value="1"/>
</dbReference>
<keyword evidence="3" id="KW-0540">Nuclease</keyword>
<feature type="domain" description="Endonuclease/exonuclease/phosphatase" evidence="2">
    <location>
        <begin position="64"/>
        <end position="409"/>
    </location>
</feature>
<feature type="chain" id="PRO_5023138906" evidence="1">
    <location>
        <begin position="29"/>
        <end position="418"/>
    </location>
</feature>
<sequence length="418" mass="44255">MVRKLIRTAAAAATVAALALAGAVPALAHPVIEARHSTVQPNRAAPMPYAQGVDSVGPSLRVATFNASLNRPQAGQLATDLASPLDAQARSVAEIVQRNAPDVLLLNEFDYDADGAAAQGFRDNYLARSQGGQSPVDYPYMYVAPSNTGIPSGADLDGDGIVGGPADALGYGDFEGQYGMVLYSKHPIDTANVRTFQNFLWKDMPDSQLPTEHYDKLVRGVLRLPSKSLWDVPVTVGGKTIHVIAAHPTPPVFDGPEKRNKARNHDEIRMINDYLGADGAGDYIYDDEGKTGALEAGNDFVVLGDLNSDADAGDSSPEAITALRENPLLQDPLPAAQQGANHPRRGVAGINNNGLGTADFGRGSAGVLRVDYVLPSVTLPVRNAGVYWPEAGQDGAELVSGWPPTSSDHRLVWVDLKP</sequence>
<gene>
    <name evidence="3" type="ORF">FQ154_17750</name>
</gene>
<keyword evidence="3" id="KW-0378">Hydrolase</keyword>
<keyword evidence="3" id="KW-0269">Exonuclease</keyword>
<protein>
    <submittedName>
        <fullName evidence="3">Endonuclease/exonuclease/phosphatase family protein</fullName>
    </submittedName>
</protein>
<dbReference type="AlphaFoldDB" id="A0A5B0E7X2"/>
<dbReference type="EMBL" id="VOBL01000024">
    <property type="protein sequence ID" value="KAA0973549.1"/>
    <property type="molecule type" value="Genomic_DNA"/>
</dbReference>
<evidence type="ECO:0000313" key="4">
    <source>
        <dbReference type="Proteomes" id="UP000323856"/>
    </source>
</evidence>
<dbReference type="Proteomes" id="UP000323856">
    <property type="component" value="Unassembled WGS sequence"/>
</dbReference>
<organism evidence="3 4">
    <name type="scientific">Paeniglutamicibacter gangotriensis</name>
    <dbReference type="NCBI Taxonomy" id="254787"/>
    <lineage>
        <taxon>Bacteria</taxon>
        <taxon>Bacillati</taxon>
        <taxon>Actinomycetota</taxon>
        <taxon>Actinomycetes</taxon>
        <taxon>Micrococcales</taxon>
        <taxon>Micrococcaceae</taxon>
        <taxon>Paeniglutamicibacter</taxon>
    </lineage>
</organism>
<comment type="caution">
    <text evidence="3">The sequence shown here is derived from an EMBL/GenBank/DDBJ whole genome shotgun (WGS) entry which is preliminary data.</text>
</comment>
<evidence type="ECO:0000259" key="2">
    <source>
        <dbReference type="Pfam" id="PF03372"/>
    </source>
</evidence>
<reference evidence="3 4" key="1">
    <citation type="submission" date="2019-07" db="EMBL/GenBank/DDBJ databases">
        <title>Analysis of the biochemical properties, biological activity and biotechnological potential of siderophores and biosurfactants produced by Antarctic psychrotolerant bacteria.</title>
        <authorList>
            <person name="Styczynski M."/>
            <person name="Krucon T."/>
            <person name="Decewicz P."/>
            <person name="Dziewit L."/>
        </authorList>
    </citation>
    <scope>NUCLEOTIDE SEQUENCE [LARGE SCALE GENOMIC DNA]</scope>
    <source>
        <strain evidence="3 4">ANT_H27</strain>
    </source>
</reference>
<evidence type="ECO:0000313" key="3">
    <source>
        <dbReference type="EMBL" id="KAA0973549.1"/>
    </source>
</evidence>
<evidence type="ECO:0000256" key="1">
    <source>
        <dbReference type="SAM" id="SignalP"/>
    </source>
</evidence>
<accession>A0A5B0E7X2</accession>
<name>A0A5B0E7X2_9MICC</name>
<keyword evidence="1" id="KW-0732">Signal</keyword>